<gene>
    <name evidence="3" type="ORF">SCD92_11995</name>
</gene>
<sequence>MSIGLWIIRATLLSLAVVTGATYAHDAIKHSEASGLLIESTGEATPWTHLQINNNPSAFQFAIVTDRTGGLRPGVFSEAVDKLNLLQPEFVVSVGDLIEGYTEDRQQLASEWNEFDSMVARLDMPFFYLAGNHDYTNDVMAEVWRERYGKSYYHFTYRDVMFVMLNSNDGGSTHSFSGEQIDWLKKTLNENKGSKWTLIFTHAPLWDRDEQDRWGEVEALLQDRPYTVFAGHHHRYVRDKRHGREYFTLATTGGVSSMRGARFGEFDHVVWVTMSEDGPIIANLMLDGIWDKNVRTAEMRDLQNNMIDRGRVSAPAILYRDRFSEGTAQLRLKNDADIAYAFSADISSLGGALVERATHVEVQVPPNEIVTIPVPLRVPKAMSGNTNLAQVDWQLRYDLNGESIEYQGEEMLAAAREYPLPKLKGFSLDAELSEWSSTAFFANAPGAFFTTENFSGDEDFSFRWSAGVTDKGLVLAVDVVDDDIKRDESQNYWVQDFLFFNIDAREKSRRSIKQTYDNKVPGDRSIAVVAPAAGFEALLRGNPGVPEGVELSAKVTDRGYAAEVYIPFTVLEADRGGKWDGLRINVQARDNDSGEYGMVGREWLPSWGHESVVAGSGNFYRQSD</sequence>
<keyword evidence="1" id="KW-0732">Signal</keyword>
<dbReference type="PANTHER" id="PTHR43143">
    <property type="entry name" value="METALLOPHOSPHOESTERASE, CALCINEURIN SUPERFAMILY"/>
    <property type="match status" value="1"/>
</dbReference>
<dbReference type="EMBL" id="JAXAFO010000019">
    <property type="protein sequence ID" value="MDX6850085.1"/>
    <property type="molecule type" value="Genomic_DNA"/>
</dbReference>
<reference evidence="3 4" key="1">
    <citation type="submission" date="2023-11" db="EMBL/GenBank/DDBJ databases">
        <title>Gilvimarinus fulvus sp. nov., isolated from the surface of Kelp.</title>
        <authorList>
            <person name="Sun Y.Y."/>
            <person name="Gong Y."/>
            <person name="Du Z.J."/>
        </authorList>
    </citation>
    <scope>NUCLEOTIDE SEQUENCE [LARGE SCALE GENOMIC DNA]</scope>
    <source>
        <strain evidence="3 4">SDUM040013</strain>
    </source>
</reference>
<dbReference type="Gene3D" id="2.60.40.1190">
    <property type="match status" value="1"/>
</dbReference>
<dbReference type="RefSeq" id="WP_302720792.1">
    <property type="nucleotide sequence ID" value="NZ_JAULRU010000215.1"/>
</dbReference>
<keyword evidence="4" id="KW-1185">Reference proteome</keyword>
<name>A0ABU4RZ59_9GAMM</name>
<feature type="signal peptide" evidence="1">
    <location>
        <begin position="1"/>
        <end position="26"/>
    </location>
</feature>
<evidence type="ECO:0000256" key="1">
    <source>
        <dbReference type="SAM" id="SignalP"/>
    </source>
</evidence>
<organism evidence="3 4">
    <name type="scientific">Gilvimarinus gilvus</name>
    <dbReference type="NCBI Taxonomy" id="3058038"/>
    <lineage>
        <taxon>Bacteria</taxon>
        <taxon>Pseudomonadati</taxon>
        <taxon>Pseudomonadota</taxon>
        <taxon>Gammaproteobacteria</taxon>
        <taxon>Cellvibrionales</taxon>
        <taxon>Cellvibrionaceae</taxon>
        <taxon>Gilvimarinus</taxon>
    </lineage>
</organism>
<comment type="caution">
    <text evidence="3">The sequence shown here is derived from an EMBL/GenBank/DDBJ whole genome shotgun (WGS) entry which is preliminary data.</text>
</comment>
<evidence type="ECO:0000259" key="2">
    <source>
        <dbReference type="Pfam" id="PF00149"/>
    </source>
</evidence>
<feature type="domain" description="Calcineurin-like phosphoesterase" evidence="2">
    <location>
        <begin position="76"/>
        <end position="236"/>
    </location>
</feature>
<dbReference type="SUPFAM" id="SSF56300">
    <property type="entry name" value="Metallo-dependent phosphatases"/>
    <property type="match status" value="1"/>
</dbReference>
<dbReference type="SUPFAM" id="SSF49344">
    <property type="entry name" value="CBD9-like"/>
    <property type="match status" value="1"/>
</dbReference>
<dbReference type="PANTHER" id="PTHR43143:SF1">
    <property type="entry name" value="SERINE_THREONINE-PROTEIN PHOSPHATASE CPPED1"/>
    <property type="match status" value="1"/>
</dbReference>
<feature type="chain" id="PRO_5047494973" evidence="1">
    <location>
        <begin position="27"/>
        <end position="624"/>
    </location>
</feature>
<dbReference type="Proteomes" id="UP001273505">
    <property type="component" value="Unassembled WGS sequence"/>
</dbReference>
<accession>A0ABU4RZ59</accession>
<dbReference type="InterPro" id="IPR051918">
    <property type="entry name" value="STPP_CPPED1"/>
</dbReference>
<dbReference type="Pfam" id="PF00149">
    <property type="entry name" value="Metallophos"/>
    <property type="match status" value="1"/>
</dbReference>
<dbReference type="Gene3D" id="3.60.21.10">
    <property type="match status" value="1"/>
</dbReference>
<proteinExistence type="predicted"/>
<evidence type="ECO:0000313" key="4">
    <source>
        <dbReference type="Proteomes" id="UP001273505"/>
    </source>
</evidence>
<dbReference type="InterPro" id="IPR029052">
    <property type="entry name" value="Metallo-depent_PP-like"/>
</dbReference>
<protein>
    <submittedName>
        <fullName evidence="3">Metallophosphoesterase</fullName>
    </submittedName>
</protein>
<dbReference type="InterPro" id="IPR004843">
    <property type="entry name" value="Calcineurin-like_PHP"/>
</dbReference>
<evidence type="ECO:0000313" key="3">
    <source>
        <dbReference type="EMBL" id="MDX6850085.1"/>
    </source>
</evidence>